<dbReference type="EMBL" id="JAHLQK010000004">
    <property type="protein sequence ID" value="MBU5676961.1"/>
    <property type="molecule type" value="Genomic_DNA"/>
</dbReference>
<evidence type="ECO:0000313" key="11">
    <source>
        <dbReference type="Proteomes" id="UP000779508"/>
    </source>
</evidence>
<dbReference type="PANTHER" id="PTHR43065">
    <property type="entry name" value="SENSOR HISTIDINE KINASE"/>
    <property type="match status" value="1"/>
</dbReference>
<dbReference type="SMART" id="SM00388">
    <property type="entry name" value="HisKA"/>
    <property type="match status" value="1"/>
</dbReference>
<dbReference type="PROSITE" id="PS50112">
    <property type="entry name" value="PAS"/>
    <property type="match status" value="1"/>
</dbReference>
<dbReference type="RefSeq" id="WP_216417330.1">
    <property type="nucleotide sequence ID" value="NZ_JAHLQK010000004.1"/>
</dbReference>
<dbReference type="InterPro" id="IPR003661">
    <property type="entry name" value="HisK_dim/P_dom"/>
</dbReference>
<evidence type="ECO:0000256" key="4">
    <source>
        <dbReference type="ARBA" id="ARBA00022777"/>
    </source>
</evidence>
<keyword evidence="4 10" id="KW-0418">Kinase</keyword>
<evidence type="ECO:0000313" key="10">
    <source>
        <dbReference type="EMBL" id="MBU5676961.1"/>
    </source>
</evidence>
<keyword evidence="11" id="KW-1185">Reference proteome</keyword>
<evidence type="ECO:0000256" key="1">
    <source>
        <dbReference type="ARBA" id="ARBA00022553"/>
    </source>
</evidence>
<keyword evidence="7" id="KW-0472">Membrane</keyword>
<accession>A0ABS6G491</accession>
<protein>
    <submittedName>
        <fullName evidence="10">Sensor histidine kinase</fullName>
    </submittedName>
</protein>
<evidence type="ECO:0000256" key="5">
    <source>
        <dbReference type="ARBA" id="ARBA00022840"/>
    </source>
</evidence>
<proteinExistence type="predicted"/>
<keyword evidence="6" id="KW-0902">Two-component regulatory system</keyword>
<keyword evidence="2" id="KW-0808">Transferase</keyword>
<sequence length="465" mass="53087">MNDEKKYKLVIILLLILITGLHYSTQSSLWGIHDFYRRLYYLPIILGAFKFRLRGGFIISTLVVLIYAPHLLIYFGEINIEVINQFLESGMFMVVGLITGYLVEQDYKRGKALEYQVVKIANLENYTHNILESIDSGVIAFESEGQLGTVNRRIERILGKQEEVKRFISQEGIVEEINKVLLGKEKIIKRGLSYVKDKDEEIYIEMTIHPIENMSKVREGAVVVVQDKTTVKKLEDQVRRGERLAAVGQLASGIAHEIRNPLGIIKTISQTINQDVRDEDLKEGLDIIKYEIDRANKVIQGLLDFAKPNKIQDCRIDLGKLLEELVLVTRKFGKQQNVELILNRMKESKIEGDPDKLKQAFVNIILNGIQAMKNGGKLEITLGNSEGKWIIISFKDEGEGILEEVFDQIFNPFFTTKESGTGLGLSITHRIIEEHNGKIEFNSKLWEGTEMKVYLPLLEKEATYV</sequence>
<organism evidence="10 11">
    <name type="scientific">Alkaliphilus flagellatus</name>
    <dbReference type="NCBI Taxonomy" id="2841507"/>
    <lineage>
        <taxon>Bacteria</taxon>
        <taxon>Bacillati</taxon>
        <taxon>Bacillota</taxon>
        <taxon>Clostridia</taxon>
        <taxon>Peptostreptococcales</taxon>
        <taxon>Natronincolaceae</taxon>
        <taxon>Alkaliphilus</taxon>
    </lineage>
</organism>
<feature type="domain" description="Histidine kinase" evidence="8">
    <location>
        <begin position="253"/>
        <end position="459"/>
    </location>
</feature>
<evidence type="ECO:0000256" key="3">
    <source>
        <dbReference type="ARBA" id="ARBA00022741"/>
    </source>
</evidence>
<evidence type="ECO:0000256" key="2">
    <source>
        <dbReference type="ARBA" id="ARBA00022679"/>
    </source>
</evidence>
<dbReference type="Pfam" id="PF00512">
    <property type="entry name" value="HisKA"/>
    <property type="match status" value="1"/>
</dbReference>
<evidence type="ECO:0000256" key="7">
    <source>
        <dbReference type="SAM" id="Phobius"/>
    </source>
</evidence>
<dbReference type="SMART" id="SM00387">
    <property type="entry name" value="HATPase_c"/>
    <property type="match status" value="1"/>
</dbReference>
<dbReference type="Pfam" id="PF02518">
    <property type="entry name" value="HATPase_c"/>
    <property type="match status" value="1"/>
</dbReference>
<dbReference type="PROSITE" id="PS50109">
    <property type="entry name" value="HIS_KIN"/>
    <property type="match status" value="1"/>
</dbReference>
<dbReference type="PANTHER" id="PTHR43065:SF10">
    <property type="entry name" value="PEROXIDE STRESS-ACTIVATED HISTIDINE KINASE MAK3"/>
    <property type="match status" value="1"/>
</dbReference>
<feature type="transmembrane region" description="Helical" evidence="7">
    <location>
        <begin position="7"/>
        <end position="23"/>
    </location>
</feature>
<feature type="transmembrane region" description="Helical" evidence="7">
    <location>
        <begin position="58"/>
        <end position="76"/>
    </location>
</feature>
<dbReference type="Proteomes" id="UP000779508">
    <property type="component" value="Unassembled WGS sequence"/>
</dbReference>
<keyword evidence="7" id="KW-1133">Transmembrane helix</keyword>
<evidence type="ECO:0000259" key="8">
    <source>
        <dbReference type="PROSITE" id="PS50109"/>
    </source>
</evidence>
<keyword evidence="3" id="KW-0547">Nucleotide-binding</keyword>
<evidence type="ECO:0000259" key="9">
    <source>
        <dbReference type="PROSITE" id="PS50112"/>
    </source>
</evidence>
<evidence type="ECO:0000256" key="6">
    <source>
        <dbReference type="ARBA" id="ARBA00023012"/>
    </source>
</evidence>
<reference evidence="10 11" key="1">
    <citation type="submission" date="2021-06" db="EMBL/GenBank/DDBJ databases">
        <authorList>
            <person name="Sun Q."/>
            <person name="Li D."/>
        </authorList>
    </citation>
    <scope>NUCLEOTIDE SEQUENCE [LARGE SCALE GENOMIC DNA]</scope>
    <source>
        <strain evidence="10 11">MSJ-5</strain>
    </source>
</reference>
<dbReference type="InterPro" id="IPR003594">
    <property type="entry name" value="HATPase_dom"/>
</dbReference>
<dbReference type="InterPro" id="IPR005467">
    <property type="entry name" value="His_kinase_dom"/>
</dbReference>
<name>A0ABS6G491_9FIRM</name>
<gene>
    <name evidence="10" type="ORF">KQI88_11095</name>
</gene>
<keyword evidence="7" id="KW-0812">Transmembrane</keyword>
<keyword evidence="1" id="KW-0597">Phosphoprotein</keyword>
<dbReference type="CDD" id="cd00082">
    <property type="entry name" value="HisKA"/>
    <property type="match status" value="1"/>
</dbReference>
<feature type="domain" description="PAS" evidence="9">
    <location>
        <begin position="123"/>
        <end position="163"/>
    </location>
</feature>
<dbReference type="InterPro" id="IPR000014">
    <property type="entry name" value="PAS"/>
</dbReference>
<comment type="caution">
    <text evidence="10">The sequence shown here is derived from an EMBL/GenBank/DDBJ whole genome shotgun (WGS) entry which is preliminary data.</text>
</comment>
<dbReference type="GO" id="GO:0016301">
    <property type="term" value="F:kinase activity"/>
    <property type="evidence" value="ECO:0007669"/>
    <property type="project" value="UniProtKB-KW"/>
</dbReference>
<keyword evidence="5" id="KW-0067">ATP-binding</keyword>